<sequence length="82" mass="9400">MKTACQRDRTLLFFVLPEKPHTLSYENLKTICPDLTTNELKTALKLQLIKEEDLPSVYQDFAKTLKQKATSIDQRGFAVAIE</sequence>
<comment type="caution">
    <text evidence="1">The sequence shown here is derived from an EMBL/GenBank/DDBJ whole genome shotgun (WGS) entry which is preliminary data.</text>
</comment>
<organism evidence="1 2">
    <name type="scientific">Vibrio anguillarum</name>
    <name type="common">Listonella anguillarum</name>
    <dbReference type="NCBI Taxonomy" id="55601"/>
    <lineage>
        <taxon>Bacteria</taxon>
        <taxon>Pseudomonadati</taxon>
        <taxon>Pseudomonadota</taxon>
        <taxon>Gammaproteobacteria</taxon>
        <taxon>Vibrionales</taxon>
        <taxon>Vibrionaceae</taxon>
        <taxon>Vibrio</taxon>
    </lineage>
</organism>
<reference evidence="1 2" key="1">
    <citation type="journal article" date="2021" name="PeerJ">
        <title>Analysis of 44 Vibrio anguillarum genomes reveals high genetic diversity.</title>
        <authorList>
            <person name="Hansen M.J."/>
            <person name="Dalsgaard I."/>
        </authorList>
    </citation>
    <scope>NUCLEOTIDE SEQUENCE [LARGE SCALE GENOMIC DNA]</scope>
    <source>
        <strain evidence="1 2">040915-1/1B</strain>
    </source>
</reference>
<name>A0ABR9ZBT3_VIBAN</name>
<proteinExistence type="predicted"/>
<evidence type="ECO:0000313" key="2">
    <source>
        <dbReference type="Proteomes" id="UP000726136"/>
    </source>
</evidence>
<accession>A0ABR9ZBT3</accession>
<evidence type="ECO:0000313" key="1">
    <source>
        <dbReference type="EMBL" id="MBF4375890.1"/>
    </source>
</evidence>
<feature type="non-terminal residue" evidence="1">
    <location>
        <position position="82"/>
    </location>
</feature>
<protein>
    <submittedName>
        <fullName evidence="1">Uncharacterized protein</fullName>
    </submittedName>
</protein>
<keyword evidence="2" id="KW-1185">Reference proteome</keyword>
<gene>
    <name evidence="1" type="ORF">EAY46_23150</name>
</gene>
<dbReference type="EMBL" id="RDPI01000395">
    <property type="protein sequence ID" value="MBF4375890.1"/>
    <property type="molecule type" value="Genomic_DNA"/>
</dbReference>
<dbReference type="Proteomes" id="UP000726136">
    <property type="component" value="Unassembled WGS sequence"/>
</dbReference>